<dbReference type="InterPro" id="IPR011993">
    <property type="entry name" value="PH-like_dom_sf"/>
</dbReference>
<dbReference type="EMBL" id="KQ257451">
    <property type="protein sequence ID" value="KND03586.1"/>
    <property type="molecule type" value="Genomic_DNA"/>
</dbReference>
<dbReference type="RefSeq" id="XP_016611625.1">
    <property type="nucleotide sequence ID" value="XM_016749383.1"/>
</dbReference>
<evidence type="ECO:0000256" key="1">
    <source>
        <dbReference type="SAM" id="MobiDB-lite"/>
    </source>
</evidence>
<accession>A0A0L0HQC9</accession>
<dbReference type="SUPFAM" id="SSF50729">
    <property type="entry name" value="PH domain-like"/>
    <property type="match status" value="1"/>
</dbReference>
<dbReference type="GeneID" id="27684751"/>
<protein>
    <submittedName>
        <fullName evidence="2">Uncharacterized protein</fullName>
    </submittedName>
</protein>
<reference evidence="2 3" key="1">
    <citation type="submission" date="2009-08" db="EMBL/GenBank/DDBJ databases">
        <title>The Genome Sequence of Spizellomyces punctatus strain DAOM BR117.</title>
        <authorList>
            <consortium name="The Broad Institute Genome Sequencing Platform"/>
            <person name="Russ C."/>
            <person name="Cuomo C."/>
            <person name="Shea T."/>
            <person name="Young S.K."/>
            <person name="Zeng Q."/>
            <person name="Koehrsen M."/>
            <person name="Haas B."/>
            <person name="Borodovsky M."/>
            <person name="Guigo R."/>
            <person name="Alvarado L."/>
            <person name="Berlin A."/>
            <person name="Bochicchio J."/>
            <person name="Borenstein D."/>
            <person name="Chapman S."/>
            <person name="Chen Z."/>
            <person name="Engels R."/>
            <person name="Freedman E."/>
            <person name="Gellesch M."/>
            <person name="Goldberg J."/>
            <person name="Griggs A."/>
            <person name="Gujja S."/>
            <person name="Heiman D."/>
            <person name="Hepburn T."/>
            <person name="Howarth C."/>
            <person name="Jen D."/>
            <person name="Larson L."/>
            <person name="Lewis B."/>
            <person name="Mehta T."/>
            <person name="Park D."/>
            <person name="Pearson M."/>
            <person name="Roberts A."/>
            <person name="Saif S."/>
            <person name="Shenoy N."/>
            <person name="Sisk P."/>
            <person name="Stolte C."/>
            <person name="Sykes S."/>
            <person name="Thomson T."/>
            <person name="Walk T."/>
            <person name="White J."/>
            <person name="Yandava C."/>
            <person name="Burger G."/>
            <person name="Gray M.W."/>
            <person name="Holland P.W.H."/>
            <person name="King N."/>
            <person name="Lang F.B.F."/>
            <person name="Roger A.J."/>
            <person name="Ruiz-Trillo I."/>
            <person name="Lander E."/>
            <person name="Nusbaum C."/>
        </authorList>
    </citation>
    <scope>NUCLEOTIDE SEQUENCE [LARGE SCALE GENOMIC DNA]</scope>
    <source>
        <strain evidence="2 3">DAOM BR117</strain>
    </source>
</reference>
<dbReference type="Gene3D" id="2.30.29.30">
    <property type="entry name" value="Pleckstrin-homology domain (PH domain)/Phosphotyrosine-binding domain (PTB)"/>
    <property type="match status" value="1"/>
</dbReference>
<dbReference type="InParanoid" id="A0A0L0HQC9"/>
<keyword evidence="3" id="KW-1185">Reference proteome</keyword>
<evidence type="ECO:0000313" key="3">
    <source>
        <dbReference type="Proteomes" id="UP000053201"/>
    </source>
</evidence>
<dbReference type="VEuPathDB" id="FungiDB:SPPG_01062"/>
<proteinExistence type="predicted"/>
<dbReference type="AlphaFoldDB" id="A0A0L0HQC9"/>
<feature type="region of interest" description="Disordered" evidence="1">
    <location>
        <begin position="501"/>
        <end position="521"/>
    </location>
</feature>
<dbReference type="Proteomes" id="UP000053201">
    <property type="component" value="Unassembled WGS sequence"/>
</dbReference>
<organism evidence="2 3">
    <name type="scientific">Spizellomyces punctatus (strain DAOM BR117)</name>
    <dbReference type="NCBI Taxonomy" id="645134"/>
    <lineage>
        <taxon>Eukaryota</taxon>
        <taxon>Fungi</taxon>
        <taxon>Fungi incertae sedis</taxon>
        <taxon>Chytridiomycota</taxon>
        <taxon>Chytridiomycota incertae sedis</taxon>
        <taxon>Chytridiomycetes</taxon>
        <taxon>Spizellomycetales</taxon>
        <taxon>Spizellomycetaceae</taxon>
        <taxon>Spizellomyces</taxon>
    </lineage>
</organism>
<evidence type="ECO:0000313" key="2">
    <source>
        <dbReference type="EMBL" id="KND03586.1"/>
    </source>
</evidence>
<sequence>MLTSLKKQRSVRSIKSLLRNSGEYDADIITTHGNPSSINIPFNDAAPKSIHFPPSLHIADKVSPALWTWIHSTSTGLVDPDTLHMAAAHTRLISAHGAVMEFPEHLMDMSEEGAEEIRPAPGARALPGMARQGGARGMNGSHMQKGKVNRRPVTAVFDNVEAGSFKIRRLYLQLEELRLKCSTNATNIVCRIQIGSQSHYTATLSLRKEANKGFGLIAYPREGFIFDTEDQDTRVTIRLHSVPANARLSNDFSPHLSTSPSFDCVPAAADPTVLRPKLGLLSNLRRSPTSSSMGFNAFNGSGTSTPSGTAPDAGQLLGELTFIVPGRASVGTKIPAEYMAMSPNGKKEIAKITMQMGVFLDEEYCPEPESEPLPAEPEFGDYLNFLIHTTGASIWRKYWCILRDNELQIFDFEYRETKPVYALPLHQIGHIHPADPELIYAPYCIEMIFNPSYVAQPGAGWFMSILENKPGSVDVVSYMTADSKQRMVGWMDEIAREKARMAGAGTPVPPPRKATAPKGSRKPVVPVSAIAMAREAAY</sequence>
<gene>
    <name evidence="2" type="ORF">SPPG_01062</name>
</gene>
<name>A0A0L0HQC9_SPIPD</name>
<dbReference type="OrthoDB" id="2119658at2759"/>
<dbReference type="STRING" id="645134.A0A0L0HQC9"/>